<protein>
    <recommendedName>
        <fullName evidence="12">Peroxidase</fullName>
    </recommendedName>
</protein>
<keyword evidence="5" id="KW-0408">Iron</keyword>
<evidence type="ECO:0000256" key="6">
    <source>
        <dbReference type="ARBA" id="ARBA00025737"/>
    </source>
</evidence>
<dbReference type="PANTHER" id="PTHR30521">
    <property type="entry name" value="DEFERROCHELATASE/PEROXIDASE"/>
    <property type="match status" value="1"/>
</dbReference>
<evidence type="ECO:0000259" key="9">
    <source>
        <dbReference type="Pfam" id="PF20628"/>
    </source>
</evidence>
<dbReference type="EMBL" id="PIPQ01000002">
    <property type="protein sequence ID" value="RUO42931.1"/>
    <property type="molecule type" value="Genomic_DNA"/>
</dbReference>
<dbReference type="RefSeq" id="WP_126757147.1">
    <property type="nucleotide sequence ID" value="NZ_PIPQ01000002.1"/>
</dbReference>
<feature type="domain" description="Dyp-type peroxidase C-terminal" evidence="9">
    <location>
        <begin position="137"/>
        <end position="290"/>
    </location>
</feature>
<dbReference type="NCBIfam" id="TIGR01413">
    <property type="entry name" value="Dyp_perox_fam"/>
    <property type="match status" value="1"/>
</dbReference>
<evidence type="ECO:0000256" key="7">
    <source>
        <dbReference type="SAM" id="MobiDB-lite"/>
    </source>
</evidence>
<dbReference type="Pfam" id="PF20628">
    <property type="entry name" value="Dyp_perox_C"/>
    <property type="match status" value="1"/>
</dbReference>
<dbReference type="Pfam" id="PF04261">
    <property type="entry name" value="Dyp_perox_N"/>
    <property type="match status" value="1"/>
</dbReference>
<evidence type="ECO:0000313" key="10">
    <source>
        <dbReference type="EMBL" id="RUO42931.1"/>
    </source>
</evidence>
<dbReference type="Proteomes" id="UP000286976">
    <property type="component" value="Unassembled WGS sequence"/>
</dbReference>
<evidence type="ECO:0000256" key="1">
    <source>
        <dbReference type="ARBA" id="ARBA00001970"/>
    </source>
</evidence>
<comment type="cofactor">
    <cofactor evidence="1">
        <name>heme b</name>
        <dbReference type="ChEBI" id="CHEBI:60344"/>
    </cofactor>
</comment>
<dbReference type="OrthoDB" id="3251355at2"/>
<keyword evidence="3" id="KW-0479">Metal-binding</keyword>
<evidence type="ECO:0000313" key="11">
    <source>
        <dbReference type="Proteomes" id="UP000286976"/>
    </source>
</evidence>
<dbReference type="InterPro" id="IPR011008">
    <property type="entry name" value="Dimeric_a/b-barrel"/>
</dbReference>
<dbReference type="InterPro" id="IPR006314">
    <property type="entry name" value="Dyp_peroxidase"/>
</dbReference>
<feature type="domain" description="Dyp-type peroxidase N-terminal" evidence="8">
    <location>
        <begin position="5"/>
        <end position="133"/>
    </location>
</feature>
<comment type="caution">
    <text evidence="10">The sequence shown here is derived from an EMBL/GenBank/DDBJ whole genome shotgun (WGS) entry which is preliminary data.</text>
</comment>
<evidence type="ECO:0000256" key="5">
    <source>
        <dbReference type="ARBA" id="ARBA00023004"/>
    </source>
</evidence>
<accession>A0A432X7S8</accession>
<proteinExistence type="inferred from homology"/>
<keyword evidence="4" id="KW-0560">Oxidoreductase</keyword>
<name>A0A432X7S8_9GAMM</name>
<dbReference type="GO" id="GO:0046872">
    <property type="term" value="F:metal ion binding"/>
    <property type="evidence" value="ECO:0007669"/>
    <property type="project" value="UniProtKB-KW"/>
</dbReference>
<evidence type="ECO:0000256" key="3">
    <source>
        <dbReference type="ARBA" id="ARBA00022723"/>
    </source>
</evidence>
<dbReference type="InterPro" id="IPR048327">
    <property type="entry name" value="Dyp_perox_N"/>
</dbReference>
<dbReference type="PANTHER" id="PTHR30521:SF0">
    <property type="entry name" value="DYP-TYPE PEROXIDASE FAMILY PROTEIN"/>
    <property type="match status" value="1"/>
</dbReference>
<evidence type="ECO:0000259" key="8">
    <source>
        <dbReference type="Pfam" id="PF04261"/>
    </source>
</evidence>
<organism evidence="10 11">
    <name type="scientific">Aliidiomarina taiwanensis</name>
    <dbReference type="NCBI Taxonomy" id="946228"/>
    <lineage>
        <taxon>Bacteria</taxon>
        <taxon>Pseudomonadati</taxon>
        <taxon>Pseudomonadota</taxon>
        <taxon>Gammaproteobacteria</taxon>
        <taxon>Alteromonadales</taxon>
        <taxon>Idiomarinaceae</taxon>
        <taxon>Aliidiomarina</taxon>
    </lineage>
</organism>
<keyword evidence="2" id="KW-0575">Peroxidase</keyword>
<dbReference type="PROSITE" id="PS51404">
    <property type="entry name" value="DYP_PEROXIDASE"/>
    <property type="match status" value="1"/>
</dbReference>
<dbReference type="GO" id="GO:0005829">
    <property type="term" value="C:cytosol"/>
    <property type="evidence" value="ECO:0007669"/>
    <property type="project" value="TreeGrafter"/>
</dbReference>
<evidence type="ECO:0008006" key="12">
    <source>
        <dbReference type="Google" id="ProtNLM"/>
    </source>
</evidence>
<sequence>MHKPQEGICAEPSIHSWVLLLDVTSDDVDGVRQQLKRFPKFADELAARFSEAQLSCVLAIGEGYWDILSSTRPRELAPQPVFMTSEYPLPSSHADLALIFRADRMDATYFAGRVMLEWLQEFVVLNEEIDGFRYLDGRDLFGFKIEPNMPHGQQRRDFAYIPESVSREFAGGSYLWFQRNFLDVNRWHALDVEQQRELMGREKVSGEPWPSAQPSHRDKTSRVLADGKELALWRLQMPVASMQTSGEMVMHWSRSQKDIEAFMAQRYCGEADPLLDYQTAERNDIMFAPSRTWLADL</sequence>
<feature type="region of interest" description="Disordered" evidence="7">
    <location>
        <begin position="201"/>
        <end position="220"/>
    </location>
</feature>
<dbReference type="GO" id="GO:0020037">
    <property type="term" value="F:heme binding"/>
    <property type="evidence" value="ECO:0007669"/>
    <property type="project" value="InterPro"/>
</dbReference>
<gene>
    <name evidence="10" type="ORF">CWE15_05895</name>
</gene>
<reference evidence="10 11" key="1">
    <citation type="journal article" date="2011" name="Front. Microbiol.">
        <title>Genomic signatures of strain selection and enhancement in Bacillus atrophaeus var. globigii, a historical biowarfare simulant.</title>
        <authorList>
            <person name="Gibbons H.S."/>
            <person name="Broomall S.M."/>
            <person name="McNew L.A."/>
            <person name="Daligault H."/>
            <person name="Chapman C."/>
            <person name="Bruce D."/>
            <person name="Karavis M."/>
            <person name="Krepps M."/>
            <person name="McGregor P.A."/>
            <person name="Hong C."/>
            <person name="Park K.H."/>
            <person name="Akmal A."/>
            <person name="Feldman A."/>
            <person name="Lin J.S."/>
            <person name="Chang W.E."/>
            <person name="Higgs B.W."/>
            <person name="Demirev P."/>
            <person name="Lindquist J."/>
            <person name="Liem A."/>
            <person name="Fochler E."/>
            <person name="Read T.D."/>
            <person name="Tapia R."/>
            <person name="Johnson S."/>
            <person name="Bishop-Lilly K.A."/>
            <person name="Detter C."/>
            <person name="Han C."/>
            <person name="Sozhamannan S."/>
            <person name="Rosenzweig C.N."/>
            <person name="Skowronski E.W."/>
        </authorList>
    </citation>
    <scope>NUCLEOTIDE SEQUENCE [LARGE SCALE GENOMIC DNA]</scope>
    <source>
        <strain evidence="10 11">AIT1</strain>
    </source>
</reference>
<evidence type="ECO:0000256" key="2">
    <source>
        <dbReference type="ARBA" id="ARBA00022559"/>
    </source>
</evidence>
<dbReference type="SUPFAM" id="SSF54909">
    <property type="entry name" value="Dimeric alpha+beta barrel"/>
    <property type="match status" value="1"/>
</dbReference>
<evidence type="ECO:0000256" key="4">
    <source>
        <dbReference type="ARBA" id="ARBA00023002"/>
    </source>
</evidence>
<dbReference type="AlphaFoldDB" id="A0A432X7S8"/>
<comment type="similarity">
    <text evidence="6">Belongs to the DyP-type peroxidase family.</text>
</comment>
<dbReference type="GO" id="GO:0004601">
    <property type="term" value="F:peroxidase activity"/>
    <property type="evidence" value="ECO:0007669"/>
    <property type="project" value="UniProtKB-KW"/>
</dbReference>
<dbReference type="InterPro" id="IPR048328">
    <property type="entry name" value="Dyp_perox_C"/>
</dbReference>
<keyword evidence="11" id="KW-1185">Reference proteome</keyword>